<keyword evidence="3" id="KW-1185">Reference proteome</keyword>
<accession>A0ABV8GC02</accession>
<dbReference type="Gene3D" id="3.40.50.2020">
    <property type="match status" value="1"/>
</dbReference>
<comment type="similarity">
    <text evidence="1">Belongs to the ComF/GntX family.</text>
</comment>
<gene>
    <name evidence="2" type="ORF">ACFOY2_30135</name>
</gene>
<dbReference type="EMBL" id="JBHSBI010000016">
    <property type="protein sequence ID" value="MFC4011523.1"/>
    <property type="molecule type" value="Genomic_DNA"/>
</dbReference>
<dbReference type="SUPFAM" id="SSF53271">
    <property type="entry name" value="PRTase-like"/>
    <property type="match status" value="1"/>
</dbReference>
<evidence type="ECO:0000313" key="3">
    <source>
        <dbReference type="Proteomes" id="UP001595851"/>
    </source>
</evidence>
<comment type="caution">
    <text evidence="2">The sequence shown here is derived from an EMBL/GenBank/DDBJ whole genome shotgun (WGS) entry which is preliminary data.</text>
</comment>
<dbReference type="CDD" id="cd06223">
    <property type="entry name" value="PRTases_typeI"/>
    <property type="match status" value="1"/>
</dbReference>
<proteinExistence type="inferred from homology"/>
<dbReference type="InterPro" id="IPR051910">
    <property type="entry name" value="ComF/GntX_DNA_util-trans"/>
</dbReference>
<organism evidence="2 3">
    <name type="scientific">Nonomuraea purpurea</name>
    <dbReference type="NCBI Taxonomy" id="1849276"/>
    <lineage>
        <taxon>Bacteria</taxon>
        <taxon>Bacillati</taxon>
        <taxon>Actinomycetota</taxon>
        <taxon>Actinomycetes</taxon>
        <taxon>Streptosporangiales</taxon>
        <taxon>Streptosporangiaceae</taxon>
        <taxon>Nonomuraea</taxon>
    </lineage>
</organism>
<name>A0ABV8GC02_9ACTN</name>
<dbReference type="Proteomes" id="UP001595851">
    <property type="component" value="Unassembled WGS sequence"/>
</dbReference>
<reference evidence="3" key="1">
    <citation type="journal article" date="2019" name="Int. J. Syst. Evol. Microbiol.">
        <title>The Global Catalogue of Microorganisms (GCM) 10K type strain sequencing project: providing services to taxonomists for standard genome sequencing and annotation.</title>
        <authorList>
            <consortium name="The Broad Institute Genomics Platform"/>
            <consortium name="The Broad Institute Genome Sequencing Center for Infectious Disease"/>
            <person name="Wu L."/>
            <person name="Ma J."/>
        </authorList>
    </citation>
    <scope>NUCLEOTIDE SEQUENCE [LARGE SCALE GENOMIC DNA]</scope>
    <source>
        <strain evidence="3">TBRC 1276</strain>
    </source>
</reference>
<dbReference type="PANTHER" id="PTHR47505:SF1">
    <property type="entry name" value="DNA UTILIZATION PROTEIN YHGH"/>
    <property type="match status" value="1"/>
</dbReference>
<dbReference type="RefSeq" id="WP_379531475.1">
    <property type="nucleotide sequence ID" value="NZ_JBHSBI010000016.1"/>
</dbReference>
<protein>
    <submittedName>
        <fullName evidence="2">ComF family protein</fullName>
    </submittedName>
</protein>
<sequence>MLTAVLDLVLPQTCAGCEAKGARYCAACVAELTAAPARQPQESLLPGVPDCWSAAPYEGAVRRAVLAYKERGAVALAGVLAEAATFTAVTAIASTGAWRPHERVAVVPVPSSRRTLRGRGHDPVSRLAGLVARQLRAFGWRAEPWTALRQARSVADQAGLSSTQRVANLAGSHRVAISANGPPAPCALLLDDIVTTGATLLEATRALGAAGVRVPLAVTVAATRRRS</sequence>
<dbReference type="InterPro" id="IPR000836">
    <property type="entry name" value="PRTase_dom"/>
</dbReference>
<evidence type="ECO:0000256" key="1">
    <source>
        <dbReference type="ARBA" id="ARBA00008007"/>
    </source>
</evidence>
<evidence type="ECO:0000313" key="2">
    <source>
        <dbReference type="EMBL" id="MFC4011523.1"/>
    </source>
</evidence>
<dbReference type="InterPro" id="IPR029057">
    <property type="entry name" value="PRTase-like"/>
</dbReference>
<dbReference type="PANTHER" id="PTHR47505">
    <property type="entry name" value="DNA UTILIZATION PROTEIN YHGH"/>
    <property type="match status" value="1"/>
</dbReference>